<dbReference type="GO" id="GO:0008684">
    <property type="term" value="F:2-oxopent-4-enoate hydratase activity"/>
    <property type="evidence" value="ECO:0007669"/>
    <property type="project" value="TreeGrafter"/>
</dbReference>
<dbReference type="PANTHER" id="PTHR30143:SF0">
    <property type="entry name" value="2-KETO-4-PENTENOATE HYDRATASE"/>
    <property type="match status" value="1"/>
</dbReference>
<dbReference type="Gene3D" id="3.90.850.10">
    <property type="entry name" value="Fumarylacetoacetase-like, C-terminal domain"/>
    <property type="match status" value="1"/>
</dbReference>
<keyword evidence="1" id="KW-0732">Signal</keyword>
<evidence type="ECO:0000256" key="1">
    <source>
        <dbReference type="SAM" id="SignalP"/>
    </source>
</evidence>
<proteinExistence type="predicted"/>
<dbReference type="GO" id="GO:0005737">
    <property type="term" value="C:cytoplasm"/>
    <property type="evidence" value="ECO:0007669"/>
    <property type="project" value="TreeGrafter"/>
</dbReference>
<dbReference type="SUPFAM" id="SSF56529">
    <property type="entry name" value="FAH"/>
    <property type="match status" value="1"/>
</dbReference>
<evidence type="ECO:0000313" key="2">
    <source>
        <dbReference type="EMBL" id="GLK66076.1"/>
    </source>
</evidence>
<dbReference type="InterPro" id="IPR050772">
    <property type="entry name" value="Hydratase-Decarb/MhpD_sf"/>
</dbReference>
<dbReference type="AlphaFoldDB" id="A0AAD3RVU7"/>
<dbReference type="RefSeq" id="WP_029371916.1">
    <property type="nucleotide sequence ID" value="NZ_BSFH01000098.1"/>
</dbReference>
<reference evidence="2" key="1">
    <citation type="journal article" date="2014" name="Int. J. Syst. Evol. Microbiol.">
        <title>Complete genome sequence of Corynebacterium casei LMG S-19264T (=DSM 44701T), isolated from a smear-ripened cheese.</title>
        <authorList>
            <consortium name="US DOE Joint Genome Institute (JGI-PGF)"/>
            <person name="Walter F."/>
            <person name="Albersmeier A."/>
            <person name="Kalinowski J."/>
            <person name="Ruckert C."/>
        </authorList>
    </citation>
    <scope>NUCLEOTIDE SEQUENCE</scope>
    <source>
        <strain evidence="2">VKM B-2222</strain>
    </source>
</reference>
<dbReference type="InterPro" id="IPR036663">
    <property type="entry name" value="Fumarylacetoacetase_C_sf"/>
</dbReference>
<dbReference type="PANTHER" id="PTHR30143">
    <property type="entry name" value="ACID HYDRATASE"/>
    <property type="match status" value="1"/>
</dbReference>
<gene>
    <name evidence="2" type="ORF">GCM10017635_35530</name>
</gene>
<sequence>MRSLILGAIMLSLAGAANAACPDVSLMQNAARGWIAGQRLPDPLVRTAQDASCAYASFRSVLETELGAPVGVKVGFTSRPVQERFGVTQPVSGALFAPMLVPDGSRLSLKGSRSPFFEADLVVTVGSSAIMQARTREEVAAALKDVRPFIELPDLALQKGVTPTGPLMAAYGVTPWRGVLGRGIPISDLRDPVADLAGLTVNLKLDGNSIDAGTGQMLLGHPLDVVLWLIEQGGYELKPGSVISLGSLGGLHPALPGHRIEADYRIGGKTMKVGAVLVP</sequence>
<evidence type="ECO:0000313" key="3">
    <source>
        <dbReference type="Proteomes" id="UP001143349"/>
    </source>
</evidence>
<protein>
    <recommendedName>
        <fullName evidence="4">Hydratase</fullName>
    </recommendedName>
</protein>
<accession>A0AAD3RVU7</accession>
<comment type="caution">
    <text evidence="2">The sequence shown here is derived from an EMBL/GenBank/DDBJ whole genome shotgun (WGS) entry which is preliminary data.</text>
</comment>
<dbReference type="Proteomes" id="UP001143349">
    <property type="component" value="Unassembled WGS sequence"/>
</dbReference>
<reference evidence="2" key="2">
    <citation type="submission" date="2023-01" db="EMBL/GenBank/DDBJ databases">
        <authorList>
            <person name="Sun Q."/>
            <person name="Evtushenko L."/>
        </authorList>
    </citation>
    <scope>NUCLEOTIDE SEQUENCE</scope>
    <source>
        <strain evidence="2">VKM B-2222</strain>
    </source>
</reference>
<keyword evidence="3" id="KW-1185">Reference proteome</keyword>
<evidence type="ECO:0008006" key="4">
    <source>
        <dbReference type="Google" id="ProtNLM"/>
    </source>
</evidence>
<name>A0AAD3RVU7_9RHOB</name>
<organism evidence="2 3">
    <name type="scientific">Paracoccus kondratievae</name>
    <dbReference type="NCBI Taxonomy" id="135740"/>
    <lineage>
        <taxon>Bacteria</taxon>
        <taxon>Pseudomonadati</taxon>
        <taxon>Pseudomonadota</taxon>
        <taxon>Alphaproteobacteria</taxon>
        <taxon>Rhodobacterales</taxon>
        <taxon>Paracoccaceae</taxon>
        <taxon>Paracoccus</taxon>
    </lineage>
</organism>
<feature type="signal peptide" evidence="1">
    <location>
        <begin position="1"/>
        <end position="19"/>
    </location>
</feature>
<dbReference type="EMBL" id="BSFH01000098">
    <property type="protein sequence ID" value="GLK66076.1"/>
    <property type="molecule type" value="Genomic_DNA"/>
</dbReference>
<feature type="chain" id="PRO_5042078737" description="Hydratase" evidence="1">
    <location>
        <begin position="20"/>
        <end position="279"/>
    </location>
</feature>